<proteinExistence type="predicted"/>
<evidence type="ECO:0008006" key="3">
    <source>
        <dbReference type="Google" id="ProtNLM"/>
    </source>
</evidence>
<evidence type="ECO:0000313" key="2">
    <source>
        <dbReference type="Proteomes" id="UP001472677"/>
    </source>
</evidence>
<dbReference type="Proteomes" id="UP001472677">
    <property type="component" value="Unassembled WGS sequence"/>
</dbReference>
<keyword evidence="2" id="KW-1185">Reference proteome</keyword>
<name>A0ABR2G3Z5_9ROSI</name>
<comment type="caution">
    <text evidence="1">The sequence shown here is derived from an EMBL/GenBank/DDBJ whole genome shotgun (WGS) entry which is preliminary data.</text>
</comment>
<evidence type="ECO:0000313" key="1">
    <source>
        <dbReference type="EMBL" id="KAK8593569.1"/>
    </source>
</evidence>
<gene>
    <name evidence="1" type="ORF">V6N12_045646</name>
</gene>
<organism evidence="1 2">
    <name type="scientific">Hibiscus sabdariffa</name>
    <name type="common">roselle</name>
    <dbReference type="NCBI Taxonomy" id="183260"/>
    <lineage>
        <taxon>Eukaryota</taxon>
        <taxon>Viridiplantae</taxon>
        <taxon>Streptophyta</taxon>
        <taxon>Embryophyta</taxon>
        <taxon>Tracheophyta</taxon>
        <taxon>Spermatophyta</taxon>
        <taxon>Magnoliopsida</taxon>
        <taxon>eudicotyledons</taxon>
        <taxon>Gunneridae</taxon>
        <taxon>Pentapetalae</taxon>
        <taxon>rosids</taxon>
        <taxon>malvids</taxon>
        <taxon>Malvales</taxon>
        <taxon>Malvaceae</taxon>
        <taxon>Malvoideae</taxon>
        <taxon>Hibiscus</taxon>
    </lineage>
</organism>
<reference evidence="1 2" key="1">
    <citation type="journal article" date="2024" name="G3 (Bethesda)">
        <title>Genome assembly of Hibiscus sabdariffa L. provides insights into metabolisms of medicinal natural products.</title>
        <authorList>
            <person name="Kim T."/>
        </authorList>
    </citation>
    <scope>NUCLEOTIDE SEQUENCE [LARGE SCALE GENOMIC DNA]</scope>
    <source>
        <strain evidence="1">TK-2024</strain>
        <tissue evidence="1">Old leaves</tissue>
    </source>
</reference>
<dbReference type="EMBL" id="JBBPBM010000003">
    <property type="protein sequence ID" value="KAK8593569.1"/>
    <property type="molecule type" value="Genomic_DNA"/>
</dbReference>
<accession>A0ABR2G3Z5</accession>
<sequence>MRLENLFGVQEMRISGAMVLLIFYDVEMRNRMMNSGTLSKCFDRFVHWSEDGCAMGCQRVWISVFGVPIHAWSRETFERLVVQWGYMIRVDEETL</sequence>
<protein>
    <recommendedName>
        <fullName evidence="3">DUF4283 domain-containing protein</fullName>
    </recommendedName>
</protein>